<evidence type="ECO:0000313" key="2">
    <source>
        <dbReference type="EMBL" id="OWS69832.1"/>
    </source>
</evidence>
<organism evidence="2 3">
    <name type="scientific">Polynucleobacter campilacus</name>
    <dbReference type="NCBI Taxonomy" id="1743163"/>
    <lineage>
        <taxon>Bacteria</taxon>
        <taxon>Pseudomonadati</taxon>
        <taxon>Pseudomonadota</taxon>
        <taxon>Betaproteobacteria</taxon>
        <taxon>Burkholderiales</taxon>
        <taxon>Burkholderiaceae</taxon>
        <taxon>Polynucleobacter</taxon>
    </lineage>
</organism>
<keyword evidence="2" id="KW-0808">Transferase</keyword>
<keyword evidence="2" id="KW-0328">Glycosyltransferase</keyword>
<dbReference type="OrthoDB" id="9793412at2"/>
<evidence type="ECO:0000313" key="3">
    <source>
        <dbReference type="Proteomes" id="UP000197528"/>
    </source>
</evidence>
<dbReference type="Proteomes" id="UP000197528">
    <property type="component" value="Unassembled WGS sequence"/>
</dbReference>
<dbReference type="AlphaFoldDB" id="A0A254Q2Y0"/>
<dbReference type="PANTHER" id="PTHR47505">
    <property type="entry name" value="DNA UTILIZATION PROTEIN YHGH"/>
    <property type="match status" value="1"/>
</dbReference>
<dbReference type="InterPro" id="IPR000836">
    <property type="entry name" value="PRTase_dom"/>
</dbReference>
<comment type="similarity">
    <text evidence="1">Belongs to the ComF/GntX family.</text>
</comment>
<dbReference type="PANTHER" id="PTHR47505:SF1">
    <property type="entry name" value="DNA UTILIZATION PROTEIN YHGH"/>
    <property type="match status" value="1"/>
</dbReference>
<dbReference type="RefSeq" id="WP_088525437.1">
    <property type="nucleotide sequence ID" value="NZ_NGUP01000003.1"/>
</dbReference>
<dbReference type="Gene3D" id="3.40.50.2020">
    <property type="match status" value="1"/>
</dbReference>
<comment type="caution">
    <text evidence="2">The sequence shown here is derived from an EMBL/GenBank/DDBJ whole genome shotgun (WGS) entry which is preliminary data.</text>
</comment>
<keyword evidence="3" id="KW-1185">Reference proteome</keyword>
<reference evidence="2 3" key="1">
    <citation type="submission" date="2017-05" db="EMBL/GenBank/DDBJ databases">
        <title>Genome of Polynucleobacter sp. MWH-Feld-100.</title>
        <authorList>
            <person name="Hahn M.W."/>
        </authorList>
    </citation>
    <scope>NUCLEOTIDE SEQUENCE [LARGE SCALE GENOMIC DNA]</scope>
    <source>
        <strain evidence="2 3">MWH-Feld-100</strain>
    </source>
</reference>
<dbReference type="GO" id="GO:0016757">
    <property type="term" value="F:glycosyltransferase activity"/>
    <property type="evidence" value="ECO:0007669"/>
    <property type="project" value="UniProtKB-KW"/>
</dbReference>
<dbReference type="EMBL" id="NGUP01000003">
    <property type="protein sequence ID" value="OWS69832.1"/>
    <property type="molecule type" value="Genomic_DNA"/>
</dbReference>
<gene>
    <name evidence="2" type="ORF">CBI31_05720</name>
</gene>
<evidence type="ECO:0000256" key="1">
    <source>
        <dbReference type="ARBA" id="ARBA00008007"/>
    </source>
</evidence>
<dbReference type="InterPro" id="IPR051910">
    <property type="entry name" value="ComF/GntX_DNA_util-trans"/>
</dbReference>
<dbReference type="SUPFAM" id="SSF53271">
    <property type="entry name" value="PRTase-like"/>
    <property type="match status" value="1"/>
</dbReference>
<accession>A0A254Q2Y0</accession>
<dbReference type="InterPro" id="IPR029057">
    <property type="entry name" value="PRTase-like"/>
</dbReference>
<proteinExistence type="inferred from homology"/>
<dbReference type="CDD" id="cd06223">
    <property type="entry name" value="PRTases_typeI"/>
    <property type="match status" value="1"/>
</dbReference>
<protein>
    <submittedName>
        <fullName evidence="2">Phosphoribosyltransferase</fullName>
    </submittedName>
</protein>
<sequence>MRFLEKIFQSINSQVLPSACIACERYQQHSICAHCLQSLNVNGLFNYECCYQCGITLNAGELKERRCEQCHLHPPYFDETYCLDHYEGALQNALHQLKYQKRLAYAHGLANTWNHLFSIPLKNIRANYLLPVPLSTQKLSVRGFNQSWEIARKMTCNPSIQKLPYALRRHHHEFQQAGGRLAARHLAIAGMFYINDQFMEVLRGQSIIVFDDVMTSGATLNEIARVLKDNGASHITNWVLLRTVKVPHV</sequence>
<name>A0A254Q2Y0_9BURK</name>